<accession>G4T1S7</accession>
<dbReference type="InterPro" id="IPR051559">
    <property type="entry name" value="HIF_prolyl_hydroxylases"/>
</dbReference>
<comment type="cofactor">
    <cofactor evidence="1">
        <name>L-ascorbate</name>
        <dbReference type="ChEBI" id="CHEBI:38290"/>
    </cofactor>
</comment>
<keyword evidence="5" id="KW-0560">Oxidoreductase</keyword>
<dbReference type="KEGG" id="mah:MEALZ_1823"/>
<dbReference type="AlphaFoldDB" id="G4T1S7"/>
<dbReference type="EMBL" id="FO082060">
    <property type="protein sequence ID" value="CCE23509.1"/>
    <property type="molecule type" value="Genomic_DNA"/>
</dbReference>
<dbReference type="InterPro" id="IPR006620">
    <property type="entry name" value="Pro_4_hyd_alph"/>
</dbReference>
<evidence type="ECO:0000259" key="7">
    <source>
        <dbReference type="PROSITE" id="PS51471"/>
    </source>
</evidence>
<proteinExistence type="predicted"/>
<dbReference type="PANTHER" id="PTHR12907">
    <property type="entry name" value="EGL NINE HOMOLOG-RELATED"/>
    <property type="match status" value="1"/>
</dbReference>
<gene>
    <name evidence="8" type="ordered locus">MEALZ_1823</name>
</gene>
<evidence type="ECO:0000313" key="9">
    <source>
        <dbReference type="Proteomes" id="UP000008315"/>
    </source>
</evidence>
<dbReference type="STRING" id="1091494.MEALZ_1823"/>
<evidence type="ECO:0000256" key="1">
    <source>
        <dbReference type="ARBA" id="ARBA00001961"/>
    </source>
</evidence>
<keyword evidence="9" id="KW-1185">Reference proteome</keyword>
<dbReference type="PROSITE" id="PS51471">
    <property type="entry name" value="FE2OG_OXY"/>
    <property type="match status" value="1"/>
</dbReference>
<dbReference type="HOGENOM" id="CLU_022206_1_0_6"/>
<reference evidence="9" key="1">
    <citation type="journal article" date="2012" name="J. Bacteriol.">
        <title>Genome sequence of the haloalkaliphilic methanotrophic bacterium Methylomicrobium alcaliphilum 20Z.</title>
        <authorList>
            <person name="Vuilleumier S."/>
            <person name="Khmelenina V.N."/>
            <person name="Bringel F."/>
            <person name="Reshetnikov A.S."/>
            <person name="Lajus A."/>
            <person name="Mangenot S."/>
            <person name="Rouy Z."/>
            <person name="Op den Camp H.J."/>
            <person name="Jetten M.S."/>
            <person name="Dispirito A.A."/>
            <person name="Dunfield P."/>
            <person name="Klotz M.G."/>
            <person name="Semrau J.D."/>
            <person name="Stein L.Y."/>
            <person name="Barbe V."/>
            <person name="Medigue C."/>
            <person name="Trotsenko Y.A."/>
            <person name="Kalyuzhnaya M.G."/>
        </authorList>
    </citation>
    <scope>NUCLEOTIDE SEQUENCE [LARGE SCALE GENOMIC DNA]</scope>
    <source>
        <strain evidence="9">DSM 19304 / NCIMB 14124 / VKM B-2133 / 20Z</strain>
    </source>
</reference>
<dbReference type="GO" id="GO:0008198">
    <property type="term" value="F:ferrous iron binding"/>
    <property type="evidence" value="ECO:0007669"/>
    <property type="project" value="TreeGrafter"/>
</dbReference>
<protein>
    <submittedName>
        <fullName evidence="8">Oxidoreductase, oxoglutarate-Fe(II)-dependent oxygenase domain</fullName>
    </submittedName>
</protein>
<evidence type="ECO:0000313" key="8">
    <source>
        <dbReference type="EMBL" id="CCE23509.1"/>
    </source>
</evidence>
<dbReference type="Gene3D" id="2.60.120.620">
    <property type="entry name" value="q2cbj1_9rhob like domain"/>
    <property type="match status" value="1"/>
</dbReference>
<dbReference type="SMART" id="SM00702">
    <property type="entry name" value="P4Hc"/>
    <property type="match status" value="1"/>
</dbReference>
<evidence type="ECO:0000256" key="6">
    <source>
        <dbReference type="ARBA" id="ARBA00023004"/>
    </source>
</evidence>
<dbReference type="InterPro" id="IPR044862">
    <property type="entry name" value="Pro_4_hyd_alph_FE2OG_OXY"/>
</dbReference>
<evidence type="ECO:0000256" key="5">
    <source>
        <dbReference type="ARBA" id="ARBA00023002"/>
    </source>
</evidence>
<dbReference type="GO" id="GO:0031418">
    <property type="term" value="F:L-ascorbic acid binding"/>
    <property type="evidence" value="ECO:0007669"/>
    <property type="project" value="UniProtKB-KW"/>
</dbReference>
<evidence type="ECO:0000256" key="2">
    <source>
        <dbReference type="ARBA" id="ARBA00022723"/>
    </source>
</evidence>
<evidence type="ECO:0000256" key="4">
    <source>
        <dbReference type="ARBA" id="ARBA00022964"/>
    </source>
</evidence>
<keyword evidence="4" id="KW-0223">Dioxygenase</keyword>
<dbReference type="GO" id="GO:0031543">
    <property type="term" value="F:peptidyl-proline dioxygenase activity"/>
    <property type="evidence" value="ECO:0007669"/>
    <property type="project" value="TreeGrafter"/>
</dbReference>
<evidence type="ECO:0000256" key="3">
    <source>
        <dbReference type="ARBA" id="ARBA00022896"/>
    </source>
</evidence>
<dbReference type="Pfam" id="PF13640">
    <property type="entry name" value="2OG-FeII_Oxy_3"/>
    <property type="match status" value="1"/>
</dbReference>
<dbReference type="PATRIC" id="fig|271065.3.peg.1869"/>
<feature type="domain" description="Fe2OG dioxygenase" evidence="7">
    <location>
        <begin position="108"/>
        <end position="210"/>
    </location>
</feature>
<name>G4T1S7_META2</name>
<dbReference type="Proteomes" id="UP000008315">
    <property type="component" value="Chromosome"/>
</dbReference>
<keyword evidence="3" id="KW-0847">Vitamin C</keyword>
<keyword evidence="2" id="KW-0479">Metal-binding</keyword>
<keyword evidence="6" id="KW-0408">Iron</keyword>
<dbReference type="RefSeq" id="WP_014148302.1">
    <property type="nucleotide sequence ID" value="NC_016112.1"/>
</dbReference>
<organism evidence="8 9">
    <name type="scientific">Methylotuvimicrobium alcaliphilum (strain DSM 19304 / NCIMB 14124 / VKM B-2133 / 20Z)</name>
    <name type="common">Methylomicrobium alcaliphilum</name>
    <dbReference type="NCBI Taxonomy" id="1091494"/>
    <lineage>
        <taxon>Bacteria</taxon>
        <taxon>Pseudomonadati</taxon>
        <taxon>Pseudomonadota</taxon>
        <taxon>Gammaproteobacteria</taxon>
        <taxon>Methylococcales</taxon>
        <taxon>Methylococcaceae</taxon>
        <taxon>Methylotuvimicrobium</taxon>
    </lineage>
</organism>
<dbReference type="PANTHER" id="PTHR12907:SF26">
    <property type="entry name" value="HIF PROLYL HYDROXYLASE, ISOFORM C"/>
    <property type="match status" value="1"/>
</dbReference>
<sequence length="216" mass="24638">MQPSLLPTTTPTLPKPIFDELTDQLIDRGWHVIENYFDTTLIKSLVADLKAYDNDGELTPAGIGRGIGFTLDENIRGDKTRWLTRSTNAQKRYLDEMEVLRHEINRLLFMGLFEYESHFACYEPGAYYLKHRDSFRGAAGRILTTVAYLNETWQNEDGGFLAIYNPKSEQVAARIKPLAGTLVVFLSEDIPHEVEPTHRQRLSIAGWFKCNTGEVI</sequence>
<dbReference type="InterPro" id="IPR005123">
    <property type="entry name" value="Oxoglu/Fe-dep_dioxygenase_dom"/>
</dbReference>
<dbReference type="GO" id="GO:0071456">
    <property type="term" value="P:cellular response to hypoxia"/>
    <property type="evidence" value="ECO:0007669"/>
    <property type="project" value="TreeGrafter"/>
</dbReference>